<sequence length="73" mass="8170">MMREVAGGGAWEEMVEGCGRWPRGRPAGETGANVLVGLQVSAEDMIEFSYQANKLGYEYTYEMNNEAYLLLMQ</sequence>
<evidence type="ECO:0000313" key="2">
    <source>
        <dbReference type="Proteomes" id="UP000233837"/>
    </source>
</evidence>
<keyword evidence="2" id="KW-1185">Reference proteome</keyword>
<accession>A0A2I0XIN1</accession>
<protein>
    <submittedName>
        <fullName evidence="1">Threonine dehydratase biosynthetic, chloroplastic</fullName>
    </submittedName>
</protein>
<reference evidence="1 2" key="1">
    <citation type="journal article" date="2016" name="Sci. Rep.">
        <title>The Dendrobium catenatum Lindl. genome sequence provides insights into polysaccharide synthase, floral development and adaptive evolution.</title>
        <authorList>
            <person name="Zhang G.Q."/>
            <person name="Xu Q."/>
            <person name="Bian C."/>
            <person name="Tsai W.C."/>
            <person name="Yeh C.M."/>
            <person name="Liu K.W."/>
            <person name="Yoshida K."/>
            <person name="Zhang L.S."/>
            <person name="Chang S.B."/>
            <person name="Chen F."/>
            <person name="Shi Y."/>
            <person name="Su Y.Y."/>
            <person name="Zhang Y.Q."/>
            <person name="Chen L.J."/>
            <person name="Yin Y."/>
            <person name="Lin M."/>
            <person name="Huang H."/>
            <person name="Deng H."/>
            <person name="Wang Z.W."/>
            <person name="Zhu S.L."/>
            <person name="Zhao X."/>
            <person name="Deng C."/>
            <person name="Niu S.C."/>
            <person name="Huang J."/>
            <person name="Wang M."/>
            <person name="Liu G.H."/>
            <person name="Yang H.J."/>
            <person name="Xiao X.J."/>
            <person name="Hsiao Y.Y."/>
            <person name="Wu W.L."/>
            <person name="Chen Y.Y."/>
            <person name="Mitsuda N."/>
            <person name="Ohme-Takagi M."/>
            <person name="Luo Y.B."/>
            <person name="Van de Peer Y."/>
            <person name="Liu Z.J."/>
        </authorList>
    </citation>
    <scope>NUCLEOTIDE SEQUENCE [LARGE SCALE GENOMIC DNA]</scope>
    <source>
        <tissue evidence="1">The whole plant</tissue>
    </source>
</reference>
<dbReference type="EMBL" id="KZ501854">
    <property type="protein sequence ID" value="PKU87758.1"/>
    <property type="molecule type" value="Genomic_DNA"/>
</dbReference>
<proteinExistence type="predicted"/>
<evidence type="ECO:0000313" key="1">
    <source>
        <dbReference type="EMBL" id="PKU87758.1"/>
    </source>
</evidence>
<name>A0A2I0XIN1_9ASPA</name>
<dbReference type="STRING" id="906689.A0A2I0XIN1"/>
<organism evidence="1 2">
    <name type="scientific">Dendrobium catenatum</name>
    <dbReference type="NCBI Taxonomy" id="906689"/>
    <lineage>
        <taxon>Eukaryota</taxon>
        <taxon>Viridiplantae</taxon>
        <taxon>Streptophyta</taxon>
        <taxon>Embryophyta</taxon>
        <taxon>Tracheophyta</taxon>
        <taxon>Spermatophyta</taxon>
        <taxon>Magnoliopsida</taxon>
        <taxon>Liliopsida</taxon>
        <taxon>Asparagales</taxon>
        <taxon>Orchidaceae</taxon>
        <taxon>Epidendroideae</taxon>
        <taxon>Malaxideae</taxon>
        <taxon>Dendrobiinae</taxon>
        <taxon>Dendrobium</taxon>
    </lineage>
</organism>
<dbReference type="AlphaFoldDB" id="A0A2I0XIN1"/>
<reference evidence="1 2" key="2">
    <citation type="journal article" date="2017" name="Nature">
        <title>The Apostasia genome and the evolution of orchids.</title>
        <authorList>
            <person name="Zhang G.Q."/>
            <person name="Liu K.W."/>
            <person name="Li Z."/>
            <person name="Lohaus R."/>
            <person name="Hsiao Y.Y."/>
            <person name="Niu S.C."/>
            <person name="Wang J.Y."/>
            <person name="Lin Y.C."/>
            <person name="Xu Q."/>
            <person name="Chen L.J."/>
            <person name="Yoshida K."/>
            <person name="Fujiwara S."/>
            <person name="Wang Z.W."/>
            <person name="Zhang Y.Q."/>
            <person name="Mitsuda N."/>
            <person name="Wang M."/>
            <person name="Liu G.H."/>
            <person name="Pecoraro L."/>
            <person name="Huang H.X."/>
            <person name="Xiao X.J."/>
            <person name="Lin M."/>
            <person name="Wu X.Y."/>
            <person name="Wu W.L."/>
            <person name="Chen Y.Y."/>
            <person name="Chang S.B."/>
            <person name="Sakamoto S."/>
            <person name="Ohme-Takagi M."/>
            <person name="Yagi M."/>
            <person name="Zeng S.J."/>
            <person name="Shen C.Y."/>
            <person name="Yeh C.M."/>
            <person name="Luo Y.B."/>
            <person name="Tsai W.C."/>
            <person name="Van de Peer Y."/>
            <person name="Liu Z.J."/>
        </authorList>
    </citation>
    <scope>NUCLEOTIDE SEQUENCE [LARGE SCALE GENOMIC DNA]</scope>
    <source>
        <tissue evidence="1">The whole plant</tissue>
    </source>
</reference>
<dbReference type="Gene3D" id="3.40.1020.10">
    <property type="entry name" value="Biosynthetic Threonine Deaminase, Domain 3"/>
    <property type="match status" value="1"/>
</dbReference>
<dbReference type="InterPro" id="IPR038110">
    <property type="entry name" value="TD_ACT-like_sf"/>
</dbReference>
<gene>
    <name evidence="1" type="primary">OMR1</name>
    <name evidence="1" type="ORF">MA16_Dca023527</name>
</gene>
<dbReference type="Proteomes" id="UP000233837">
    <property type="component" value="Unassembled WGS sequence"/>
</dbReference>